<dbReference type="EMBL" id="CP031165">
    <property type="protein sequence ID" value="AXV05350.1"/>
    <property type="molecule type" value="Genomic_DNA"/>
</dbReference>
<evidence type="ECO:0000313" key="2">
    <source>
        <dbReference type="EMBL" id="AXV05350.1"/>
    </source>
</evidence>
<keyword evidence="1" id="KW-1133">Transmembrane helix</keyword>
<proteinExistence type="predicted"/>
<reference evidence="2 3" key="1">
    <citation type="submission" date="2018-09" db="EMBL/GenBank/DDBJ databases">
        <title>Complete genome sequence of Euzebya sp. DY32-46 isolated from seawater of Pacific Ocean.</title>
        <authorList>
            <person name="Xu L."/>
            <person name="Wu Y.-H."/>
            <person name="Xu X.-W."/>
        </authorList>
    </citation>
    <scope>NUCLEOTIDE SEQUENCE [LARGE SCALE GENOMIC DNA]</scope>
    <source>
        <strain evidence="2 3">DY32-46</strain>
    </source>
</reference>
<organism evidence="2 3">
    <name type="scientific">Euzebya pacifica</name>
    <dbReference type="NCBI Taxonomy" id="1608957"/>
    <lineage>
        <taxon>Bacteria</taxon>
        <taxon>Bacillati</taxon>
        <taxon>Actinomycetota</taxon>
        <taxon>Nitriliruptoria</taxon>
        <taxon>Euzebyales</taxon>
    </lineage>
</organism>
<evidence type="ECO:0000256" key="1">
    <source>
        <dbReference type="SAM" id="Phobius"/>
    </source>
</evidence>
<dbReference type="OrthoDB" id="9829794at2"/>
<keyword evidence="1" id="KW-0812">Transmembrane</keyword>
<gene>
    <name evidence="2" type="ORF">DVS28_a0648</name>
</gene>
<name>A0A346XT03_9ACTN</name>
<keyword evidence="1" id="KW-0472">Membrane</keyword>
<dbReference type="Proteomes" id="UP000264006">
    <property type="component" value="Chromosome"/>
</dbReference>
<dbReference type="RefSeq" id="WP_114590167.1">
    <property type="nucleotide sequence ID" value="NZ_CAXIBR010000026.1"/>
</dbReference>
<dbReference type="AlphaFoldDB" id="A0A346XT03"/>
<accession>A0A346XT03</accession>
<keyword evidence="3" id="KW-1185">Reference proteome</keyword>
<feature type="transmembrane region" description="Helical" evidence="1">
    <location>
        <begin position="42"/>
        <end position="63"/>
    </location>
</feature>
<evidence type="ECO:0000313" key="3">
    <source>
        <dbReference type="Proteomes" id="UP000264006"/>
    </source>
</evidence>
<dbReference type="KEGG" id="euz:DVS28_a0648"/>
<sequence>MTDTQTARPASIRWWRWGGADLALPDPEARASRQGFGLPRSALVLMVVLALGATAILPAPWAVTTPARLVDVADAVRVHVGDTDPALHGRIVVPAVDPHPSLLMVAAGLVRPDRRLTGAPAERVRGLDPVESALLVGQGIAPGRGQVDRLGLSADVGSDDTTRTQLGVLLAIVDLVNSADLVAGRTVLALGSVDADGTVGCPAGAEASLEAAGAADVPMAAPLAPDLVIVPAACAVEDVAVRTLVGEAATVLAVGTLEEAVAGLQRAP</sequence>
<protein>
    <submittedName>
        <fullName evidence="2">Uncharacterized protein</fullName>
    </submittedName>
</protein>